<dbReference type="Gene3D" id="3.90.180.10">
    <property type="entry name" value="Medium-chain alcohol dehydrogenases, catalytic domain"/>
    <property type="match status" value="1"/>
</dbReference>
<dbReference type="PANTHER" id="PTHR43880:SF12">
    <property type="entry name" value="ALCOHOL DEHYDROGENASE CLASS-3"/>
    <property type="match status" value="1"/>
</dbReference>
<dbReference type="Pfam" id="PF00107">
    <property type="entry name" value="ADH_zinc_N"/>
    <property type="match status" value="1"/>
</dbReference>
<dbReference type="Pfam" id="PF08240">
    <property type="entry name" value="ADH_N"/>
    <property type="match status" value="1"/>
</dbReference>
<evidence type="ECO:0000256" key="8">
    <source>
        <dbReference type="ARBA" id="ARBA00022801"/>
    </source>
</evidence>
<dbReference type="GO" id="GO:0005829">
    <property type="term" value="C:cytosol"/>
    <property type="evidence" value="ECO:0007669"/>
    <property type="project" value="TreeGrafter"/>
</dbReference>
<evidence type="ECO:0000256" key="13">
    <source>
        <dbReference type="PIRSR" id="PIRSR614186-1"/>
    </source>
</evidence>
<evidence type="ECO:0000256" key="11">
    <source>
        <dbReference type="ARBA" id="ARBA00023027"/>
    </source>
</evidence>
<keyword evidence="8" id="KW-0378">Hydrolase</keyword>
<evidence type="ECO:0000256" key="4">
    <source>
        <dbReference type="ARBA" id="ARBA00012479"/>
    </source>
</evidence>
<name>A0A553PG58_TIGCA</name>
<dbReference type="InterPro" id="IPR013154">
    <property type="entry name" value="ADH-like_N"/>
</dbReference>
<dbReference type="SUPFAM" id="SSF51735">
    <property type="entry name" value="NAD(P)-binding Rossmann-fold domains"/>
    <property type="match status" value="1"/>
</dbReference>
<gene>
    <name evidence="16" type="ORF">TCAL_10680</name>
</gene>
<dbReference type="InterPro" id="IPR000801">
    <property type="entry name" value="Esterase-like"/>
</dbReference>
<dbReference type="PANTHER" id="PTHR43880">
    <property type="entry name" value="ALCOHOL DEHYDROGENASE"/>
    <property type="match status" value="1"/>
</dbReference>
<comment type="cofactor">
    <cofactor evidence="1">
        <name>Zn(2+)</name>
        <dbReference type="ChEBI" id="CHEBI:29105"/>
    </cofactor>
</comment>
<dbReference type="Proteomes" id="UP000318571">
    <property type="component" value="Chromosome 5"/>
</dbReference>
<dbReference type="Gene3D" id="3.40.50.720">
    <property type="entry name" value="NAD(P)-binding Rossmann-like Domain"/>
    <property type="match status" value="1"/>
</dbReference>
<dbReference type="SUPFAM" id="SSF50129">
    <property type="entry name" value="GroES-like"/>
    <property type="match status" value="1"/>
</dbReference>
<comment type="similarity">
    <text evidence="3">Belongs to the esterase D family.</text>
</comment>
<dbReference type="InterPro" id="IPR014186">
    <property type="entry name" value="S-formylglutathione_hydrol"/>
</dbReference>
<evidence type="ECO:0000256" key="3">
    <source>
        <dbReference type="ARBA" id="ARBA00005622"/>
    </source>
</evidence>
<dbReference type="InterPro" id="IPR011032">
    <property type="entry name" value="GroES-like_sf"/>
</dbReference>
<feature type="active site" description="Charge relay system" evidence="13">
    <location>
        <position position="615"/>
    </location>
</feature>
<dbReference type="EMBL" id="VCGU01000004">
    <property type="protein sequence ID" value="TRY76665.1"/>
    <property type="molecule type" value="Genomic_DNA"/>
</dbReference>
<evidence type="ECO:0000256" key="10">
    <source>
        <dbReference type="ARBA" id="ARBA00023002"/>
    </source>
</evidence>
<dbReference type="GO" id="GO:0046294">
    <property type="term" value="P:formaldehyde catabolic process"/>
    <property type="evidence" value="ECO:0007669"/>
    <property type="project" value="InterPro"/>
</dbReference>
<dbReference type="Pfam" id="PF00756">
    <property type="entry name" value="Esterase"/>
    <property type="match status" value="1"/>
</dbReference>
<feature type="active site" description="Charge relay system" evidence="13">
    <location>
        <position position="539"/>
    </location>
</feature>
<evidence type="ECO:0000256" key="6">
    <source>
        <dbReference type="ARBA" id="ARBA00022487"/>
    </source>
</evidence>
<evidence type="ECO:0000256" key="9">
    <source>
        <dbReference type="ARBA" id="ARBA00022833"/>
    </source>
</evidence>
<dbReference type="FunFam" id="3.90.180.10:FF:000067">
    <property type="entry name" value="alcohol dehydrogenase 1-like isoform X1"/>
    <property type="match status" value="1"/>
</dbReference>
<dbReference type="FunFam" id="3.40.50.720:FF:000003">
    <property type="entry name" value="S-(hydroxymethyl)glutathione dehydrogenase"/>
    <property type="match status" value="1"/>
</dbReference>
<dbReference type="GO" id="GO:0051903">
    <property type="term" value="F:S-(hydroxymethyl)glutathione dehydrogenase [NAD(P)+] activity"/>
    <property type="evidence" value="ECO:0007669"/>
    <property type="project" value="TreeGrafter"/>
</dbReference>
<dbReference type="InterPro" id="IPR036291">
    <property type="entry name" value="NAD(P)-bd_dom_sf"/>
</dbReference>
<dbReference type="Gene3D" id="3.40.50.1820">
    <property type="entry name" value="alpha/beta hydrolase"/>
    <property type="match status" value="1"/>
</dbReference>
<dbReference type="NCBIfam" id="TIGR02821">
    <property type="entry name" value="fghA_ester_D"/>
    <property type="match status" value="1"/>
</dbReference>
<dbReference type="AlphaFoldDB" id="A0A553PG58"/>
<dbReference type="GO" id="GO:0018738">
    <property type="term" value="F:S-formylglutathione hydrolase activity"/>
    <property type="evidence" value="ECO:0007669"/>
    <property type="project" value="UniProtKB-EC"/>
</dbReference>
<accession>A0A553PG58</accession>
<keyword evidence="11" id="KW-0520">NAD</keyword>
<dbReference type="InterPro" id="IPR013149">
    <property type="entry name" value="ADH-like_C"/>
</dbReference>
<feature type="domain" description="Alcohol dehydrogenase-like N-terminal" evidence="15">
    <location>
        <begin position="34"/>
        <end position="164"/>
    </location>
</feature>
<keyword evidence="7" id="KW-0479">Metal-binding</keyword>
<keyword evidence="10" id="KW-0560">Oxidoreductase</keyword>
<comment type="function">
    <text evidence="2">Serine hydrolase involved in the detoxification of formaldehyde.</text>
</comment>
<keyword evidence="9" id="KW-0862">Zinc</keyword>
<dbReference type="GO" id="GO:0008270">
    <property type="term" value="F:zinc ion binding"/>
    <property type="evidence" value="ECO:0007669"/>
    <property type="project" value="TreeGrafter"/>
</dbReference>
<reference evidence="16 17" key="1">
    <citation type="journal article" date="2018" name="Nat. Ecol. Evol.">
        <title>Genomic signatures of mitonuclear coevolution across populations of Tigriopus californicus.</title>
        <authorList>
            <person name="Barreto F.S."/>
            <person name="Watson E.T."/>
            <person name="Lima T.G."/>
            <person name="Willett C.S."/>
            <person name="Edmands S."/>
            <person name="Li W."/>
            <person name="Burton R.S."/>
        </authorList>
    </citation>
    <scope>NUCLEOTIDE SEQUENCE [LARGE SCALE GENOMIC DNA]</scope>
    <source>
        <strain evidence="16 17">San Diego</strain>
    </source>
</reference>
<evidence type="ECO:0000313" key="17">
    <source>
        <dbReference type="Proteomes" id="UP000318571"/>
    </source>
</evidence>
<dbReference type="GO" id="GO:0052689">
    <property type="term" value="F:carboxylic ester hydrolase activity"/>
    <property type="evidence" value="ECO:0007669"/>
    <property type="project" value="UniProtKB-KW"/>
</dbReference>
<protein>
    <recommendedName>
        <fullName evidence="5">S-formylglutathione hydrolase</fullName>
        <ecNumber evidence="4">3.1.2.12</ecNumber>
    </recommendedName>
    <alternativeName>
        <fullName evidence="12">Esterase D</fullName>
    </alternativeName>
</protein>
<keyword evidence="17" id="KW-1185">Reference proteome</keyword>
<evidence type="ECO:0000256" key="7">
    <source>
        <dbReference type="ARBA" id="ARBA00022723"/>
    </source>
</evidence>
<evidence type="ECO:0000256" key="1">
    <source>
        <dbReference type="ARBA" id="ARBA00001947"/>
    </source>
</evidence>
<proteinExistence type="inferred from homology"/>
<evidence type="ECO:0000259" key="14">
    <source>
        <dbReference type="Pfam" id="PF00107"/>
    </source>
</evidence>
<dbReference type="InterPro" id="IPR029058">
    <property type="entry name" value="AB_hydrolase_fold"/>
</dbReference>
<dbReference type="SUPFAM" id="SSF53474">
    <property type="entry name" value="alpha/beta-Hydrolases"/>
    <property type="match status" value="1"/>
</dbReference>
<dbReference type="STRING" id="6832.A0A553PG58"/>
<dbReference type="EC" id="3.1.2.12" evidence="4"/>
<evidence type="ECO:0000259" key="15">
    <source>
        <dbReference type="Pfam" id="PF08240"/>
    </source>
</evidence>
<keyword evidence="6" id="KW-0719">Serine esterase</keyword>
<feature type="active site" description="Charge relay system" evidence="13">
    <location>
        <position position="648"/>
    </location>
</feature>
<evidence type="ECO:0000256" key="12">
    <source>
        <dbReference type="ARBA" id="ARBA00032082"/>
    </source>
</evidence>
<organism evidence="16 17">
    <name type="scientific">Tigriopus californicus</name>
    <name type="common">Marine copepod</name>
    <dbReference type="NCBI Taxonomy" id="6832"/>
    <lineage>
        <taxon>Eukaryota</taxon>
        <taxon>Metazoa</taxon>
        <taxon>Ecdysozoa</taxon>
        <taxon>Arthropoda</taxon>
        <taxon>Crustacea</taxon>
        <taxon>Multicrustacea</taxon>
        <taxon>Hexanauplia</taxon>
        <taxon>Copepoda</taxon>
        <taxon>Harpacticoida</taxon>
        <taxon>Harpacticidae</taxon>
        <taxon>Tigriopus</taxon>
    </lineage>
</organism>
<sequence length="673" mass="72398">MSASPNIPSQVLEAFKATQGKTITCQAAVAPPKAGEVRVKVIANALCHTDIYTLEGHDPEGLFPSVLGHEASALVESVGPGVTSVQVGDVVIPCYTPECRAHDCIFCQSPKTNLCPTIRSTQGQGLMPDGTSRLSKDGQALFHFMGCSTFAEYAVIAEISAAKIHPGADLNQMCLLGCGVSTGWGAVINTMKMEPGKSVAVFGLGALGLSVIQASRLVGARYIVGVDVNEKKFASAQAMGASLCVNPQTCDGGDVKAQLLQAEKWGYDYTFDCTGHVAVMRNALEVAHRGWGQSCIIGVAAAGQEISTRPFQLVTGRSWQGTAFGGWKSRTEVPQLVQRVMRGEMTLEPYVTHQIEGLSRVNQAIEALHSGSCLRAVVKIAKSEVPLAPLPSLKGNVKLEGGYLKQLTHWSPSTQCDMTFSIFVPQPKTRFTAPPPVLYYLSGLTCTDENARSKSHFAQAAAQYGLAVVFPDTSPRGVTLAGQDESYDFGSGAGFYLNATADPWSKHYKMYDYITKELPDLVSQLFRVDATRSGIMGHSMGGHGALVAHLKNPGKYQSVSAFAPICHPMDCPWGHKAFKGYLGSIEAGSAYDATVLMSTFTGPKIPILIDQGTADNFLKDQLKPEKLSAAAAKINYPLEIRMQKDYDHSYYFISTFLRDHIEHHARGLGLNSF</sequence>
<evidence type="ECO:0000256" key="5">
    <source>
        <dbReference type="ARBA" id="ARBA00016774"/>
    </source>
</evidence>
<dbReference type="OMA" id="DCIFCQS"/>
<dbReference type="FunFam" id="3.40.50.1820:FF:000002">
    <property type="entry name" value="S-formylglutathione hydrolase"/>
    <property type="match status" value="1"/>
</dbReference>
<comment type="caution">
    <text evidence="16">The sequence shown here is derived from an EMBL/GenBank/DDBJ whole genome shotgun (WGS) entry which is preliminary data.</text>
</comment>
<feature type="domain" description="Alcohol dehydrogenase-like C-terminal" evidence="14">
    <location>
        <begin position="206"/>
        <end position="339"/>
    </location>
</feature>
<evidence type="ECO:0000256" key="2">
    <source>
        <dbReference type="ARBA" id="ARBA00002608"/>
    </source>
</evidence>
<evidence type="ECO:0000313" key="16">
    <source>
        <dbReference type="EMBL" id="TRY76665.1"/>
    </source>
</evidence>